<dbReference type="Proteomes" id="UP000696573">
    <property type="component" value="Unassembled WGS sequence"/>
</dbReference>
<dbReference type="OrthoDB" id="360540at2759"/>
<sequence>MPTSMKFSRINYEAVEEDIKPGPPKRFNSRFCDEKLLPPLERPNERPYGMQRWLPAILESRDIDPSVIQYVRLSRRQGHVLLEASGNAMLTGQFNRATVEKIREEVYPAFSELFIPSQGLFVRLEFSSPKDATPQNMILSPMDVCLRLATSQTAMSEMRKTLLSGSLNVKLIFFPFNPRIRGDRQYRVYCQPDTGRVTAISQQEWHKKWRFSTLSREEQNAVVEEIWMGIWKIHQNITGRLDIKTEMDALMLKQGFTFDVYYDEELRKVMLIDLGVFGANGSCGSCLFEWVHDFGLLYGMRQSVEFRATY</sequence>
<comment type="caution">
    <text evidence="1">The sequence shown here is derived from an EMBL/GenBank/DDBJ whole genome shotgun (WGS) entry which is preliminary data.</text>
</comment>
<accession>A0A9N9V995</accession>
<gene>
    <name evidence="1" type="ORF">CRHIZ90672A_00012469</name>
</gene>
<dbReference type="Pfam" id="PF07065">
    <property type="entry name" value="D123"/>
    <property type="match status" value="1"/>
</dbReference>
<organism evidence="1 2">
    <name type="scientific">Clonostachys rhizophaga</name>
    <dbReference type="NCBI Taxonomy" id="160324"/>
    <lineage>
        <taxon>Eukaryota</taxon>
        <taxon>Fungi</taxon>
        <taxon>Dikarya</taxon>
        <taxon>Ascomycota</taxon>
        <taxon>Pezizomycotina</taxon>
        <taxon>Sordariomycetes</taxon>
        <taxon>Hypocreomycetidae</taxon>
        <taxon>Hypocreales</taxon>
        <taxon>Bionectriaceae</taxon>
        <taxon>Clonostachys</taxon>
    </lineage>
</organism>
<dbReference type="EMBL" id="CABFNQ020000553">
    <property type="protein sequence ID" value="CAH0019317.1"/>
    <property type="molecule type" value="Genomic_DNA"/>
</dbReference>
<reference evidence="1" key="1">
    <citation type="submission" date="2021-10" db="EMBL/GenBank/DDBJ databases">
        <authorList>
            <person name="Piombo E."/>
        </authorList>
    </citation>
    <scope>NUCLEOTIDE SEQUENCE</scope>
</reference>
<keyword evidence="2" id="KW-1185">Reference proteome</keyword>
<evidence type="ECO:0000313" key="2">
    <source>
        <dbReference type="Proteomes" id="UP000696573"/>
    </source>
</evidence>
<dbReference type="InterPro" id="IPR009772">
    <property type="entry name" value="CDC123"/>
</dbReference>
<proteinExistence type="predicted"/>
<name>A0A9N9V995_9HYPO</name>
<evidence type="ECO:0000313" key="1">
    <source>
        <dbReference type="EMBL" id="CAH0019317.1"/>
    </source>
</evidence>
<protein>
    <submittedName>
        <fullName evidence="1">Uncharacterized protein</fullName>
    </submittedName>
</protein>
<dbReference type="AlphaFoldDB" id="A0A9N9V995"/>